<name>A0A0F6YKM2_9BACT</name>
<dbReference type="KEGG" id="samy:DB32_005694"/>
<keyword evidence="1" id="KW-1133">Transmembrane helix</keyword>
<dbReference type="STRING" id="927083.DB32_005694"/>
<reference evidence="2 3" key="1">
    <citation type="submission" date="2015-03" db="EMBL/GenBank/DDBJ databases">
        <title>Genome assembly of Sandaracinus amylolyticus DSM 53668.</title>
        <authorList>
            <person name="Sharma G."/>
            <person name="Subramanian S."/>
        </authorList>
    </citation>
    <scope>NUCLEOTIDE SEQUENCE [LARGE SCALE GENOMIC DNA]</scope>
    <source>
        <strain evidence="2 3">DSM 53668</strain>
    </source>
</reference>
<gene>
    <name evidence="2" type="ORF">DB32_005694</name>
</gene>
<accession>A0A0F6YKM2</accession>
<protein>
    <submittedName>
        <fullName evidence="2">Uncharacterized protein</fullName>
    </submittedName>
</protein>
<dbReference type="Proteomes" id="UP000034883">
    <property type="component" value="Chromosome"/>
</dbReference>
<feature type="transmembrane region" description="Helical" evidence="1">
    <location>
        <begin position="17"/>
        <end position="35"/>
    </location>
</feature>
<evidence type="ECO:0000313" key="2">
    <source>
        <dbReference type="EMBL" id="AKF08545.1"/>
    </source>
</evidence>
<evidence type="ECO:0000256" key="1">
    <source>
        <dbReference type="SAM" id="Phobius"/>
    </source>
</evidence>
<keyword evidence="1" id="KW-0812">Transmembrane</keyword>
<feature type="transmembrane region" description="Helical" evidence="1">
    <location>
        <begin position="42"/>
        <end position="63"/>
    </location>
</feature>
<dbReference type="AlphaFoldDB" id="A0A0F6YKM2"/>
<dbReference type="EMBL" id="CP011125">
    <property type="protein sequence ID" value="AKF08545.1"/>
    <property type="molecule type" value="Genomic_DNA"/>
</dbReference>
<organism evidence="2 3">
    <name type="scientific">Sandaracinus amylolyticus</name>
    <dbReference type="NCBI Taxonomy" id="927083"/>
    <lineage>
        <taxon>Bacteria</taxon>
        <taxon>Pseudomonadati</taxon>
        <taxon>Myxococcota</taxon>
        <taxon>Polyangia</taxon>
        <taxon>Polyangiales</taxon>
        <taxon>Sandaracinaceae</taxon>
        <taxon>Sandaracinus</taxon>
    </lineage>
</organism>
<sequence>MNVSDAQSFVRPPDGRAAIGCATLFIGLPAVSAVLTLWERGVLFAAIPVALALVLFALVYYVFSEEVRVELDEHGMRLRRARVLLGARLAEKVDWEIPVGSLTHAHEVHTRTPASRGGWAHRTVLQLPEGRTIDATALGGDEDPQSAFNRLSRALAKRLGARFERRSPTT</sequence>
<keyword evidence="1" id="KW-0472">Membrane</keyword>
<evidence type="ECO:0000313" key="3">
    <source>
        <dbReference type="Proteomes" id="UP000034883"/>
    </source>
</evidence>
<keyword evidence="3" id="KW-1185">Reference proteome</keyword>
<proteinExistence type="predicted"/>